<sequence length="156" mass="16898">MGKSKKHASKDIPNHMVCDEGGTHEFKFPRVIGCCDRCLCVFCFPCYAICSCAFSEGAAFANPVFEQMCCSKGKESGEEPGTATCRKCGLSEMEARDLSDVRDMEARQGNRNTGYFSNAMSMPSASQTNTASASRPPQENDPASPTRSEHTSENAV</sequence>
<dbReference type="EMBL" id="MU167230">
    <property type="protein sequence ID" value="KAG0149173.1"/>
    <property type="molecule type" value="Genomic_DNA"/>
</dbReference>
<protein>
    <submittedName>
        <fullName evidence="2">Uncharacterized protein</fullName>
    </submittedName>
</protein>
<evidence type="ECO:0000256" key="1">
    <source>
        <dbReference type="SAM" id="MobiDB-lite"/>
    </source>
</evidence>
<organism evidence="2 3">
    <name type="scientific">Cronartium quercuum f. sp. fusiforme G11</name>
    <dbReference type="NCBI Taxonomy" id="708437"/>
    <lineage>
        <taxon>Eukaryota</taxon>
        <taxon>Fungi</taxon>
        <taxon>Dikarya</taxon>
        <taxon>Basidiomycota</taxon>
        <taxon>Pucciniomycotina</taxon>
        <taxon>Pucciniomycetes</taxon>
        <taxon>Pucciniales</taxon>
        <taxon>Coleosporiaceae</taxon>
        <taxon>Cronartium</taxon>
    </lineage>
</organism>
<comment type="caution">
    <text evidence="2">The sequence shown here is derived from an EMBL/GenBank/DDBJ whole genome shotgun (WGS) entry which is preliminary data.</text>
</comment>
<feature type="compositionally biased region" description="Basic and acidic residues" evidence="1">
    <location>
        <begin position="147"/>
        <end position="156"/>
    </location>
</feature>
<dbReference type="Proteomes" id="UP000886653">
    <property type="component" value="Unassembled WGS sequence"/>
</dbReference>
<evidence type="ECO:0000313" key="3">
    <source>
        <dbReference type="Proteomes" id="UP000886653"/>
    </source>
</evidence>
<dbReference type="AlphaFoldDB" id="A0A9P6NNC8"/>
<keyword evidence="3" id="KW-1185">Reference proteome</keyword>
<reference evidence="2" key="1">
    <citation type="submission" date="2013-11" db="EMBL/GenBank/DDBJ databases">
        <title>Genome sequence of the fusiform rust pathogen reveals effectors for host alternation and coevolution with pine.</title>
        <authorList>
            <consortium name="DOE Joint Genome Institute"/>
            <person name="Smith K."/>
            <person name="Pendleton A."/>
            <person name="Kubisiak T."/>
            <person name="Anderson C."/>
            <person name="Salamov A."/>
            <person name="Aerts A."/>
            <person name="Riley R."/>
            <person name="Clum A."/>
            <person name="Lindquist E."/>
            <person name="Ence D."/>
            <person name="Campbell M."/>
            <person name="Kronenberg Z."/>
            <person name="Feau N."/>
            <person name="Dhillon B."/>
            <person name="Hamelin R."/>
            <person name="Burleigh J."/>
            <person name="Smith J."/>
            <person name="Yandell M."/>
            <person name="Nelson C."/>
            <person name="Grigoriev I."/>
            <person name="Davis J."/>
        </authorList>
    </citation>
    <scope>NUCLEOTIDE SEQUENCE</scope>
    <source>
        <strain evidence="2">G11</strain>
    </source>
</reference>
<feature type="region of interest" description="Disordered" evidence="1">
    <location>
        <begin position="99"/>
        <end position="156"/>
    </location>
</feature>
<gene>
    <name evidence="2" type="ORF">CROQUDRAFT_653994</name>
</gene>
<feature type="compositionally biased region" description="Polar residues" evidence="1">
    <location>
        <begin position="109"/>
        <end position="146"/>
    </location>
</feature>
<evidence type="ECO:0000313" key="2">
    <source>
        <dbReference type="EMBL" id="KAG0149173.1"/>
    </source>
</evidence>
<accession>A0A9P6NNC8</accession>
<feature type="compositionally biased region" description="Basic and acidic residues" evidence="1">
    <location>
        <begin position="99"/>
        <end position="108"/>
    </location>
</feature>
<name>A0A9P6NNC8_9BASI</name>
<dbReference type="OrthoDB" id="2499486at2759"/>
<proteinExistence type="predicted"/>